<evidence type="ECO:0000259" key="6">
    <source>
        <dbReference type="Pfam" id="PF04091"/>
    </source>
</evidence>
<dbReference type="Gene3D" id="1.20.58.670">
    <property type="entry name" value="Dsl1p vesicle tethering complex, Tip20p subunit, domain D"/>
    <property type="match status" value="1"/>
</dbReference>
<comment type="function">
    <text evidence="5">Component of the exocyst complex involved in the docking of exocytic vesicles with fusion sites on the plasma membrane.</text>
</comment>
<accession>A0A0H5RQY3</accession>
<dbReference type="PANTHER" id="PTHR12702:SF0">
    <property type="entry name" value="EXOCYST COMPLEX COMPONENT 6"/>
    <property type="match status" value="1"/>
</dbReference>
<sequence length="781" mass="87684">MEAGEPASDATVLVGLVEAGGPVSTSIKAVLDRSMFATYDTCIRAHIRQKDGLIARLCSSHYQEFIDSIDSLVTVKADIRALDDRIQQVNGELQESGKDLIEVATRQLAWRITSQALSKAKRSVTICIRALEQIGKAQVAVSQGQLMNALKYADAAEREIRGSVPDHARISSIIEGTMIPATISIVKDRVKADTDIWFEQAQTKSPQIGAWAIINMERRVRQEMAKESKRRHQRMQVLLNSGDPDLDVSSLSSAVCDAVDIDSAVPDEDIFERIAFEFNAVYDALHIYETLNIPHVFTSQYSERRSTQATQCVQYQAPSDNSKLLSSISPYFAGVAGFFIIEDSIFKSGNQLMIRSSMSSLWEMAVSSIKVALLEQLTSTLSPSDMLELKHQIILFCRTMDTYSLNTTPLTIFMASHRDKYEEVLVNQFKSELEIVFAKEKFEPLQIDNAEDYNKLVVAYNLDASLPVNESKQFPLRVPFSASVPQICRFVKHYIADYFSFAASLPDMFALISRSIDELLSNSVNAKLNAILDDPHSLNVSQAVQVAVNADYLVMACNFFERFTMVFLDPKYYVKPVTLTARASFADTRTRGEDSIFDVIDKKIAEMLDLLTGTIDWCPQNPQTGPCDTVQMLVSFLETTMNCTQYMPASVRTAVHFASCRAISRIFVQLAHDAQHINVLGIYNLDQDVRFLEGYAIKTAIPNLQEAFIHLRQLIKLFTKPVEQLLDENIRRSEFSLVPPVKIAFYLDKLKEVPFLSVIPPEVPKIAKKNVEMVAKKLRHL</sequence>
<evidence type="ECO:0000256" key="4">
    <source>
        <dbReference type="ARBA" id="ARBA00023054"/>
    </source>
</evidence>
<dbReference type="EMBL" id="HACM01010687">
    <property type="protein sequence ID" value="CRZ11129.1"/>
    <property type="molecule type" value="Transcribed_RNA"/>
</dbReference>
<dbReference type="GO" id="GO:0000145">
    <property type="term" value="C:exocyst"/>
    <property type="evidence" value="ECO:0007669"/>
    <property type="project" value="UniProtKB-UniRule"/>
</dbReference>
<dbReference type="GO" id="GO:0006886">
    <property type="term" value="P:intracellular protein transport"/>
    <property type="evidence" value="ECO:0007669"/>
    <property type="project" value="InterPro"/>
</dbReference>
<comment type="similarity">
    <text evidence="1 5">Belongs to the SEC15 family.</text>
</comment>
<dbReference type="PANTHER" id="PTHR12702">
    <property type="entry name" value="SEC15"/>
    <property type="match status" value="1"/>
</dbReference>
<evidence type="ECO:0000256" key="3">
    <source>
        <dbReference type="ARBA" id="ARBA00022483"/>
    </source>
</evidence>
<feature type="domain" description="Exocyst complex component EXOC6/Sec15 N-terminal" evidence="7">
    <location>
        <begin position="45"/>
        <end position="212"/>
    </location>
</feature>
<name>A0A0H5RQY3_9EUKA</name>
<dbReference type="AlphaFoldDB" id="A0A0H5RQY3"/>
<dbReference type="Pfam" id="PF04091">
    <property type="entry name" value="Sec15_C"/>
    <property type="match status" value="1"/>
</dbReference>
<dbReference type="Pfam" id="PF20651">
    <property type="entry name" value="EXOC6_Sec15_N"/>
    <property type="match status" value="1"/>
</dbReference>
<proteinExistence type="inferred from homology"/>
<reference evidence="8" key="1">
    <citation type="submission" date="2015-04" db="EMBL/GenBank/DDBJ databases">
        <title>The genome sequence of the plant pathogenic Rhizarian Plasmodiophora brassicae reveals insights in its biotrophic life cycle and the origin of chitin synthesis.</title>
        <authorList>
            <person name="Schwelm A."/>
            <person name="Fogelqvist J."/>
            <person name="Knaust A."/>
            <person name="Julke S."/>
            <person name="Lilja T."/>
            <person name="Dhandapani V."/>
            <person name="Bonilla-Rosso G."/>
            <person name="Karlsson M."/>
            <person name="Shevchenko A."/>
            <person name="Choi S.R."/>
            <person name="Kim H.G."/>
            <person name="Park J.Y."/>
            <person name="Lim Y.P."/>
            <person name="Ludwig-Muller J."/>
            <person name="Dixelius C."/>
        </authorList>
    </citation>
    <scope>NUCLEOTIDE SEQUENCE</scope>
    <source>
        <tissue evidence="8">Potato root galls</tissue>
    </source>
</reference>
<organism evidence="8">
    <name type="scientific">Spongospora subterranea</name>
    <dbReference type="NCBI Taxonomy" id="70186"/>
    <lineage>
        <taxon>Eukaryota</taxon>
        <taxon>Sar</taxon>
        <taxon>Rhizaria</taxon>
        <taxon>Endomyxa</taxon>
        <taxon>Phytomyxea</taxon>
        <taxon>Plasmodiophorida</taxon>
        <taxon>Plasmodiophoridae</taxon>
        <taxon>Spongospora</taxon>
    </lineage>
</organism>
<dbReference type="InterPro" id="IPR042044">
    <property type="entry name" value="EXOC6PINT-1/Sec15/Tip20_C_dom2"/>
</dbReference>
<dbReference type="GO" id="GO:0090522">
    <property type="term" value="P:vesicle tethering involved in exocytosis"/>
    <property type="evidence" value="ECO:0007669"/>
    <property type="project" value="UniProtKB-UniRule"/>
</dbReference>
<dbReference type="InterPro" id="IPR042045">
    <property type="entry name" value="EXOC6/Sec15_C_dom1"/>
</dbReference>
<dbReference type="InterPro" id="IPR048359">
    <property type="entry name" value="EXOC6_Sec15_N"/>
</dbReference>
<dbReference type="Gene3D" id="1.10.357.30">
    <property type="entry name" value="Exocyst complex subunit Sec15 C-terminal domain, N-terminal subdomain"/>
    <property type="match status" value="1"/>
</dbReference>
<keyword evidence="2 5" id="KW-0813">Transport</keyword>
<keyword evidence="4" id="KW-0175">Coiled coil</keyword>
<protein>
    <recommendedName>
        <fullName evidence="5">Exocyst complex component</fullName>
    </recommendedName>
</protein>
<evidence type="ECO:0000256" key="1">
    <source>
        <dbReference type="ARBA" id="ARBA00007944"/>
    </source>
</evidence>
<dbReference type="InterPro" id="IPR007225">
    <property type="entry name" value="EXOC6/Sec15"/>
</dbReference>
<evidence type="ECO:0000313" key="8">
    <source>
        <dbReference type="EMBL" id="CRZ11129.1"/>
    </source>
</evidence>
<dbReference type="GO" id="GO:0006893">
    <property type="term" value="P:Golgi to plasma membrane transport"/>
    <property type="evidence" value="ECO:0007669"/>
    <property type="project" value="TreeGrafter"/>
</dbReference>
<evidence type="ECO:0000256" key="5">
    <source>
        <dbReference type="PIRNR" id="PIRNR025007"/>
    </source>
</evidence>
<dbReference type="InterPro" id="IPR046361">
    <property type="entry name" value="EXOC6/Sec15_C"/>
</dbReference>
<evidence type="ECO:0000259" key="7">
    <source>
        <dbReference type="Pfam" id="PF20651"/>
    </source>
</evidence>
<dbReference type="GO" id="GO:0016020">
    <property type="term" value="C:membrane"/>
    <property type="evidence" value="ECO:0007669"/>
    <property type="project" value="TreeGrafter"/>
</dbReference>
<evidence type="ECO:0000256" key="2">
    <source>
        <dbReference type="ARBA" id="ARBA00022448"/>
    </source>
</evidence>
<dbReference type="PIRSF" id="PIRSF025007">
    <property type="entry name" value="Sec15"/>
    <property type="match status" value="1"/>
</dbReference>
<keyword evidence="3 5" id="KW-0268">Exocytosis</keyword>
<feature type="domain" description="Exocyst complex subunit EXOC6/Sec15 C-terminal" evidence="6">
    <location>
        <begin position="410"/>
        <end position="749"/>
    </location>
</feature>